<dbReference type="EMBL" id="JBBNAE010000011">
    <property type="protein sequence ID" value="KAK9085549.1"/>
    <property type="molecule type" value="Genomic_DNA"/>
</dbReference>
<dbReference type="Proteomes" id="UP001417504">
    <property type="component" value="Unassembled WGS sequence"/>
</dbReference>
<evidence type="ECO:0000313" key="2">
    <source>
        <dbReference type="Proteomes" id="UP001417504"/>
    </source>
</evidence>
<protein>
    <submittedName>
        <fullName evidence="1">Uncharacterized protein</fullName>
    </submittedName>
</protein>
<keyword evidence="2" id="KW-1185">Reference proteome</keyword>
<organism evidence="1 2">
    <name type="scientific">Stephania japonica</name>
    <dbReference type="NCBI Taxonomy" id="461633"/>
    <lineage>
        <taxon>Eukaryota</taxon>
        <taxon>Viridiplantae</taxon>
        <taxon>Streptophyta</taxon>
        <taxon>Embryophyta</taxon>
        <taxon>Tracheophyta</taxon>
        <taxon>Spermatophyta</taxon>
        <taxon>Magnoliopsida</taxon>
        <taxon>Ranunculales</taxon>
        <taxon>Menispermaceae</taxon>
        <taxon>Menispermoideae</taxon>
        <taxon>Cissampelideae</taxon>
        <taxon>Stephania</taxon>
    </lineage>
</organism>
<reference evidence="1 2" key="1">
    <citation type="submission" date="2024-01" db="EMBL/GenBank/DDBJ databases">
        <title>Genome assemblies of Stephania.</title>
        <authorList>
            <person name="Yang L."/>
        </authorList>
    </citation>
    <scope>NUCLEOTIDE SEQUENCE [LARGE SCALE GENOMIC DNA]</scope>
    <source>
        <strain evidence="1">QJT</strain>
        <tissue evidence="1">Leaf</tissue>
    </source>
</reference>
<comment type="caution">
    <text evidence="1">The sequence shown here is derived from an EMBL/GenBank/DDBJ whole genome shotgun (WGS) entry which is preliminary data.</text>
</comment>
<gene>
    <name evidence="1" type="ORF">Sjap_025960</name>
</gene>
<name>A0AAP0E2Q7_9MAGN</name>
<sequence>MEIDSKGTHVTSMEISVKKVCTLIGRPCWSPVTRDSLHRASGAQGVVLGAPSTGSKVKDYFSEKTMRDDRVANDTRQFTSSLGCARSGLRRAEYR</sequence>
<proteinExistence type="predicted"/>
<dbReference type="AlphaFoldDB" id="A0AAP0E2Q7"/>
<evidence type="ECO:0000313" key="1">
    <source>
        <dbReference type="EMBL" id="KAK9085549.1"/>
    </source>
</evidence>
<accession>A0AAP0E2Q7</accession>